<keyword evidence="3" id="KW-1185">Reference proteome</keyword>
<feature type="transmembrane region" description="Helical" evidence="1">
    <location>
        <begin position="392"/>
        <end position="412"/>
    </location>
</feature>
<reference evidence="2 3" key="1">
    <citation type="submission" date="2019-08" db="EMBL/GenBank/DDBJ databases">
        <authorList>
            <person name="Wang G."/>
            <person name="Xu Z."/>
        </authorList>
    </citation>
    <scope>NUCLEOTIDE SEQUENCE [LARGE SCALE GENOMIC DNA]</scope>
    <source>
        <strain evidence="2 3">ZX</strain>
    </source>
</reference>
<evidence type="ECO:0008006" key="4">
    <source>
        <dbReference type="Google" id="ProtNLM"/>
    </source>
</evidence>
<keyword evidence="1" id="KW-1133">Transmembrane helix</keyword>
<feature type="transmembrane region" description="Helical" evidence="1">
    <location>
        <begin position="92"/>
        <end position="109"/>
    </location>
</feature>
<feature type="transmembrane region" description="Helical" evidence="1">
    <location>
        <begin position="69"/>
        <end position="86"/>
    </location>
</feature>
<feature type="transmembrane region" description="Helical" evidence="1">
    <location>
        <begin position="432"/>
        <end position="451"/>
    </location>
</feature>
<feature type="transmembrane region" description="Helical" evidence="1">
    <location>
        <begin position="121"/>
        <end position="139"/>
    </location>
</feature>
<keyword evidence="1" id="KW-0472">Membrane</keyword>
<evidence type="ECO:0000313" key="3">
    <source>
        <dbReference type="Proteomes" id="UP000322077"/>
    </source>
</evidence>
<dbReference type="Proteomes" id="UP000322077">
    <property type="component" value="Unassembled WGS sequence"/>
</dbReference>
<feature type="transmembrane region" description="Helical" evidence="1">
    <location>
        <begin position="185"/>
        <end position="207"/>
    </location>
</feature>
<dbReference type="EMBL" id="VTOU01000003">
    <property type="protein sequence ID" value="TZG25832.1"/>
    <property type="molecule type" value="Genomic_DNA"/>
</dbReference>
<comment type="caution">
    <text evidence="2">The sequence shown here is derived from an EMBL/GenBank/DDBJ whole genome shotgun (WGS) entry which is preliminary data.</text>
</comment>
<protein>
    <recommendedName>
        <fullName evidence="4">O-antigen ligase family protein</fullName>
    </recommendedName>
</protein>
<feature type="transmembrane region" description="Helical" evidence="1">
    <location>
        <begin position="145"/>
        <end position="164"/>
    </location>
</feature>
<proteinExistence type="predicted"/>
<evidence type="ECO:0000313" key="2">
    <source>
        <dbReference type="EMBL" id="TZG25832.1"/>
    </source>
</evidence>
<feature type="transmembrane region" description="Helical" evidence="1">
    <location>
        <begin position="306"/>
        <end position="324"/>
    </location>
</feature>
<feature type="transmembrane region" description="Helical" evidence="1">
    <location>
        <begin position="274"/>
        <end position="300"/>
    </location>
</feature>
<gene>
    <name evidence="2" type="ORF">FYJ91_12680</name>
</gene>
<accession>A0A5D9C3G8</accession>
<keyword evidence="1" id="KW-0812">Transmembrane</keyword>
<name>A0A5D9C3G8_9SPHN</name>
<evidence type="ECO:0000256" key="1">
    <source>
        <dbReference type="SAM" id="Phobius"/>
    </source>
</evidence>
<sequence length="468" mass="51160">MFAGAAKICDFLVMAWLCPMPTYMPSSEVNQRGGPMNSDIAMTADASAHFVADRGGVPIAEKDAKASRLFVHFALICIIILQRFGVLLGSGAIFAALPGMFMLLAWLVWTGRARLDTEIALYYLAFIATVGLSTMFALSFPDNRVSLSVVSSVAVLITYSLLLIKPGKRFDRTVVLDIFMFYARLCTVLGIVQYLVQFVGLSVFALGTTFPFLKPILVEQVFNFDPLTTWGGSIRRATGIFLLEPSILSQLLVLAAAIDFFLYRRLLWLPAYAVAYMFTYSGTGALSILLALPPFALLFYRQAGRLLTLAIVGVGLLAVTAVLVPDQLNSITNRSNELSSTRSSGYARFVGQFEVLATVIDEPRVLIGYGPGALERATFFRRGTAGTAQKPMIDYGIIGFLVFLALVLKAFWRWDMAILPLVVLMQFMTGGGYFIFFPLIAQYALLLIWAAPPKPFEGRPASAGAEAA</sequence>
<dbReference type="AlphaFoldDB" id="A0A5D9C3G8"/>
<feature type="transmembrane region" description="Helical" evidence="1">
    <location>
        <begin position="240"/>
        <end position="262"/>
    </location>
</feature>
<organism evidence="2 3">
    <name type="scientific">Sphingomonas montanisoli</name>
    <dbReference type="NCBI Taxonomy" id="2606412"/>
    <lineage>
        <taxon>Bacteria</taxon>
        <taxon>Pseudomonadati</taxon>
        <taxon>Pseudomonadota</taxon>
        <taxon>Alphaproteobacteria</taxon>
        <taxon>Sphingomonadales</taxon>
        <taxon>Sphingomonadaceae</taxon>
        <taxon>Sphingomonas</taxon>
    </lineage>
</organism>